<evidence type="ECO:0000256" key="4">
    <source>
        <dbReference type="ARBA" id="ARBA00022701"/>
    </source>
</evidence>
<evidence type="ECO:0000256" key="12">
    <source>
        <dbReference type="ARBA" id="ARBA00023212"/>
    </source>
</evidence>
<dbReference type="FunFam" id="3.10.490.20:FF:000005">
    <property type="entry name" value="Dynein axonemal heavy chain 6"/>
    <property type="match status" value="1"/>
</dbReference>
<organism evidence="18 19">
    <name type="scientific">Hondaea fermentalgiana</name>
    <dbReference type="NCBI Taxonomy" id="2315210"/>
    <lineage>
        <taxon>Eukaryota</taxon>
        <taxon>Sar</taxon>
        <taxon>Stramenopiles</taxon>
        <taxon>Bigyra</taxon>
        <taxon>Labyrinthulomycetes</taxon>
        <taxon>Thraustochytrida</taxon>
        <taxon>Thraustochytriidae</taxon>
        <taxon>Hondaea</taxon>
    </lineage>
</organism>
<keyword evidence="9 14" id="KW-0175">Coiled coil</keyword>
<dbReference type="GO" id="GO:0005874">
    <property type="term" value="C:microtubule"/>
    <property type="evidence" value="ECO:0007669"/>
    <property type="project" value="UniProtKB-KW"/>
</dbReference>
<dbReference type="SUPFAM" id="SSF52540">
    <property type="entry name" value="P-loop containing nucleoside triphosphate hydrolases"/>
    <property type="match status" value="4"/>
</dbReference>
<comment type="caution">
    <text evidence="18">The sequence shown here is derived from an EMBL/GenBank/DDBJ whole genome shotgun (WGS) entry which is preliminary data.</text>
</comment>
<evidence type="ECO:0000313" key="19">
    <source>
        <dbReference type="Proteomes" id="UP000241890"/>
    </source>
</evidence>
<evidence type="ECO:0000256" key="6">
    <source>
        <dbReference type="ARBA" id="ARBA00022741"/>
    </source>
</evidence>
<keyword evidence="7" id="KW-0067">ATP-binding</keyword>
<evidence type="ECO:0000256" key="16">
    <source>
        <dbReference type="SAM" id="SignalP"/>
    </source>
</evidence>
<dbReference type="FunFam" id="1.20.920.20:FF:000001">
    <property type="entry name" value="dynein heavy chain 2, axonemal"/>
    <property type="match status" value="1"/>
</dbReference>
<evidence type="ECO:0000256" key="5">
    <source>
        <dbReference type="ARBA" id="ARBA00022737"/>
    </source>
</evidence>
<keyword evidence="11" id="KW-0505">Motor protein</keyword>
<dbReference type="Gene3D" id="3.20.180.20">
    <property type="entry name" value="Dynein heavy chain, N-terminal domain 2"/>
    <property type="match status" value="1"/>
</dbReference>
<dbReference type="Pfam" id="PF18198">
    <property type="entry name" value="AAA_lid_11"/>
    <property type="match status" value="1"/>
</dbReference>
<dbReference type="GO" id="GO:0005930">
    <property type="term" value="C:axoneme"/>
    <property type="evidence" value="ECO:0007669"/>
    <property type="project" value="UniProtKB-SubCell"/>
</dbReference>
<dbReference type="Gene3D" id="1.10.8.720">
    <property type="entry name" value="Region D6 of dynein motor"/>
    <property type="match status" value="1"/>
</dbReference>
<dbReference type="Gene3D" id="1.20.920.20">
    <property type="match status" value="1"/>
</dbReference>
<dbReference type="InterPro" id="IPR035699">
    <property type="entry name" value="AAA_6"/>
</dbReference>
<evidence type="ECO:0000259" key="17">
    <source>
        <dbReference type="SMART" id="SM00382"/>
    </source>
</evidence>
<dbReference type="Pfam" id="PF18199">
    <property type="entry name" value="Dynein_C"/>
    <property type="match status" value="1"/>
</dbReference>
<evidence type="ECO:0000256" key="14">
    <source>
        <dbReference type="SAM" id="Coils"/>
    </source>
</evidence>
<keyword evidence="4" id="KW-0493">Microtubule</keyword>
<dbReference type="Gene3D" id="1.20.58.1120">
    <property type="match status" value="1"/>
</dbReference>
<accession>A0A2R5GA86</accession>
<dbReference type="InterPro" id="IPR042222">
    <property type="entry name" value="Dynein_2_N"/>
</dbReference>
<dbReference type="FunFam" id="1.20.920.30:FF:000002">
    <property type="entry name" value="Dynein axonemal heavy chain 3"/>
    <property type="match status" value="1"/>
</dbReference>
<dbReference type="InterPro" id="IPR013602">
    <property type="entry name" value="Dynein_heavy_linker"/>
</dbReference>
<keyword evidence="10" id="KW-0969">Cilium</keyword>
<reference evidence="18 19" key="1">
    <citation type="submission" date="2017-12" db="EMBL/GenBank/DDBJ databases">
        <title>Sequencing, de novo assembly and annotation of complete genome of a new Thraustochytrid species, strain FCC1311.</title>
        <authorList>
            <person name="Sedici K."/>
            <person name="Godart F."/>
            <person name="Aiese Cigliano R."/>
            <person name="Sanseverino W."/>
            <person name="Barakat M."/>
            <person name="Ortet P."/>
            <person name="Marechal E."/>
            <person name="Cagnac O."/>
            <person name="Amato A."/>
        </authorList>
    </citation>
    <scope>NUCLEOTIDE SEQUENCE [LARGE SCALE GENOMIC DNA]</scope>
</reference>
<keyword evidence="12" id="KW-0206">Cytoskeleton</keyword>
<dbReference type="InterPro" id="IPR004273">
    <property type="entry name" value="Dynein_heavy_D6_P-loop"/>
</dbReference>
<dbReference type="Pfam" id="PF12781">
    <property type="entry name" value="AAA_9"/>
    <property type="match status" value="1"/>
</dbReference>
<keyword evidence="19" id="KW-1185">Reference proteome</keyword>
<dbReference type="InterPro" id="IPR043157">
    <property type="entry name" value="Dynein_AAA1S"/>
</dbReference>
<feature type="domain" description="AAA+ ATPase" evidence="17">
    <location>
        <begin position="1251"/>
        <end position="1390"/>
    </location>
</feature>
<evidence type="ECO:0000256" key="1">
    <source>
        <dbReference type="ARBA" id="ARBA00004430"/>
    </source>
</evidence>
<evidence type="ECO:0000256" key="13">
    <source>
        <dbReference type="ARBA" id="ARBA00023273"/>
    </source>
</evidence>
<keyword evidence="13" id="KW-0966">Cell projection</keyword>
<evidence type="ECO:0000256" key="2">
    <source>
        <dbReference type="ARBA" id="ARBA00008887"/>
    </source>
</evidence>
<dbReference type="InterPro" id="IPR042219">
    <property type="entry name" value="AAA_lid_11_sf"/>
</dbReference>
<dbReference type="FunFam" id="3.40.50.300:FF:001145">
    <property type="entry name" value="Putative dynein heavy chain"/>
    <property type="match status" value="1"/>
</dbReference>
<evidence type="ECO:0000313" key="18">
    <source>
        <dbReference type="EMBL" id="GBG24991.1"/>
    </source>
</evidence>
<dbReference type="Gene3D" id="1.10.8.1220">
    <property type="match status" value="1"/>
</dbReference>
<dbReference type="Gene3D" id="1.10.472.130">
    <property type="match status" value="1"/>
</dbReference>
<keyword evidence="8" id="KW-0243">Dynein</keyword>
<dbReference type="FunFam" id="3.40.50.300:FF:002141">
    <property type="entry name" value="Dynein heavy chain"/>
    <property type="match status" value="1"/>
</dbReference>
<proteinExistence type="inferred from homology"/>
<dbReference type="FunFam" id="1.10.8.710:FF:000004">
    <property type="entry name" value="Dynein axonemal heavy chain 6"/>
    <property type="match status" value="1"/>
</dbReference>
<comment type="similarity">
    <text evidence="2">Belongs to the dynein heavy chain family.</text>
</comment>
<dbReference type="Gene3D" id="1.10.287.2620">
    <property type="match status" value="1"/>
</dbReference>
<evidence type="ECO:0000256" key="15">
    <source>
        <dbReference type="SAM" id="MobiDB-lite"/>
    </source>
</evidence>
<keyword evidence="6" id="KW-0547">Nucleotide-binding</keyword>
<dbReference type="Gene3D" id="3.40.50.300">
    <property type="entry name" value="P-loop containing nucleotide triphosphate hydrolases"/>
    <property type="match status" value="6"/>
</dbReference>
<dbReference type="FunFam" id="1.20.140.100:FF:000001">
    <property type="entry name" value="dynein heavy chain 17, axonemal"/>
    <property type="match status" value="1"/>
</dbReference>
<feature type="coiled-coil region" evidence="14">
    <location>
        <begin position="2737"/>
        <end position="2806"/>
    </location>
</feature>
<dbReference type="InterPro" id="IPR027417">
    <property type="entry name" value="P-loop_NTPase"/>
</dbReference>
<feature type="domain" description="AAA+ ATPase" evidence="17">
    <location>
        <begin position="1532"/>
        <end position="1671"/>
    </location>
</feature>
<keyword evidence="16" id="KW-0732">Signal</keyword>
<dbReference type="PANTHER" id="PTHR22878">
    <property type="entry name" value="DYNEIN HEAVY CHAIN 6, AXONEMAL-LIKE-RELATED"/>
    <property type="match status" value="1"/>
</dbReference>
<dbReference type="SMART" id="SM00382">
    <property type="entry name" value="AAA"/>
    <property type="match status" value="3"/>
</dbReference>
<dbReference type="Pfam" id="PF17852">
    <property type="entry name" value="Dynein_AAA_lid"/>
    <property type="match status" value="1"/>
</dbReference>
<sequence length="4051" mass="455197">MMALLGTSIFYNATCTFMCMCNCIFLLPKAPNTERTPYDLVVVQPEDVDPEHFTMSAAGVVRIAPGEPSGFTPLSEWMRLSTTFNVISSIRFFKHYLVFKTFHLWRSSIRYNLYNLQRKKLAQRLFLAKKSFCEPLLEVNKFIADMHDVTLLDLRSQKTYEANHFADHQTQKRTHAAKELERIMEKLQHVVERVCTEATRRAKISNEAFQSSIDGSSNPREIKSRSLVALKKERADRVRALKTAMHEASMLGDFIRLADYMCVENLVKMCLRSHKNMLDELMRTSRKNGMFETAVRFTPERELQFVPDCERILALLEDLSASTVRAVGSVPRIIFIRPFKGIVAPLIVDSPDVRNLVVSSSYFNHLRRRMDAKVDADFADAQEYAATFEQLMPIFAYNQDFDFEAYKNRPELELSTIKNDMAVLSAWGKDLEKMRVGNTVGILYVESRKLRGSLHPIIERGLDRMKSLLADLAREKCGTLLEHYKLRIRELDTQPAILREFAAHVKYVQQLKDDTPEMLRNSATVEEMYRLCNTYGARVSSVDMVQFDDLKHFTETFATNRKDAEIFIASKLPEMTQTLDMNIAKLGDQLVQLRQHIQSGVLVNPDTEPKIALDDLEAVRAKLDQFTDLSKTYSQYQELFGIPVYDYKNLRETEDAYQVQFNLWTTIKTWMEKTSAWYHCDFLQLDVETLAQETQIVFKDASLANKRLANAVTQRFLDACTDFKSRVPVVLELGNPSMRPRHWEQIFTALGQPWFPSSTFTLDNLTDYDIFGKSAFVSEISGIASGEAALEASLAKIKQAWDDSRFELLPYRDAKSVYILGGLEEIFTLLEDHQVTLQTMMGSRFLQGVRTEVERWQRKLSLLADTLDEWVACQRNWMYLETIFSADDIQQQLPEEAEKFQMVDRLWKDALLRTKEEPLVIHCISRSMLQSGKGPSAPSAKPGEGKDGAALENPEDSDKLLQRFVYCNQLLDETQKSLENYLETKRSAFPRFYFLSNDELLEILSQTRDPHAVQAHLAKCFDSMKSLHFQPESEAPAASVPNLILGMTSAEGEYVKFDATIDPNGRPVESWLASVEEAMRATLYTRTKDCLKDYSTVSQISRREWIFAHVAQSVLVVDQILWTQNTAAALRDNAVANHYEFSLQQIDAMIQIVRGSLTKLERTLVGALIVLDVHARDVVNQFQKQGIASTSNFEWTRQLRYYYDVDVEDVMVRQTNTSFRYAYEYLGNTPRLVITPLTDLCYMTLTGALHLRFGGAPAGPAGTGKTETTKDLAKALAVQCVVFNCSDGLDYKIMGRFFSGLAQCGSWSCFDEFNRIDIEVLSVIAQQILTIQQGIIHDQTEIDFEGKRIPLNANFGVFITMNPGYAGRTELPDNLKALFRPVAMMVPDYRLIAEIILFSEGFSNALPLSNKMTQLYKLSSEQLSKQDHYDFGMRAVKSVLVAAGNLKRMEPDTSEDLLLIRAMRDSNVPKFLEHDLDLFKGILGDLFPGLQVPFVDYGDLQEAIEAEIVREGLSPVPSFVRKVIQVHETQLVRHGMMLVGETGSGKTTNARILAKALTSLAKRRRPDAPEDAFIQQVQRIILNPKSITAGELYGMFNDLTGEWKDGLVPHIVRSVIREESGRKWIVFDGPVDAVWIENMNTVLDDNKTLCLANSERIKIPSSVHMLFEVQDLAVASPATVSRCGMVYMQQLHIGQAARVDAWARSIGLEDMIPSQASRLCKLIKERLPAGIAFVRRECTVNIPTSEAHVLANFLKLMTSLLAFQDVVESHASLERLVNMLFVFCFAWSVGADIDGKDQARFSEYTIRELAPLLDGAGKMENVFNYFVEPSSAAFIPWSRAVPTFEYQMTTPYFDLLVPTPETTKYTYLLRLMALNKNNALIMGETGVGKSVIISQFLQRICAEEAVIPSSGAGPQDGDLQSGLLGSETISDRKPSLHRGTSLRFSRLRNNRSSEFTHAIINYSAQTHPHNVSEILEANLEKKRKTLLGPPGGKRMLLFVDDLNMPTLETYGAQPPNELLRQIIDQGGFYDTEKLFFKSVLDVNIMAACAPPGGGRSHVPARLLRHFNTLWMPQLASSSLQSIFEAILGGFLNAELPVYAELAAPLVRASITVYESVLKEMLPTPSKSHYTFNLRDLSKVVQGVLMVRAPACQDRNTLLRLWMHEEARVFRDRLLCVEDRTWFDETCADALRAFVTGLEAATPEGSEQSALVFGTLKQQDSRAYELVASSWEEVTALAGLLTDHLDEYNMTFPTRMDLVFFRDAILHVARICRVLSQPRGNALLIGVGGSGRQSLTRLATFICGYACEAIEMTRGYGPADFHESLRGILLQAGCEEKHVTFLFSDTQIAHESFLEDINNLLNSGQVPNLFEPEDREKILSAMRPIAKAKGRSEARDDLLALFTDRVREQLHVVLAFSPIGSAFRARCRKFPSLVNCCTIDWFDPWPQDALYSVARFFLIQNDRALGIEAYVDPLCQMCVHIHKSVEEASVAFQEEMGRYNYTTPTSYLELIRAYKSMLAQQREAVSQRLARYQNGLSKLKETEEVVAGLQETLTDLVPNLEKAQADTSALLERLAADQEVADAAKEVATKDEAVAQEVAAEVNKIKVECQTDLDEAMPAYESAVQALDLLDKKSIQEVKSFAQPPELVAFTMEAVCILLGVKPDWASAKKVLNDLNFLQRLIDFDKDNIDPKKIRKLAKYVNEPDFNAEKMKSVSSAACSLCMWVHAIVKYDSVCKNIAPKKAKLAEAEANLATVEKELAQKRENLSAITAKLEALQLQYDESLQNKKDIEAKAQNTEVQLERAQKLIYGLADEKVRWTELEATLQVDLKNLVGNMILATGSIAYLGPFTASFRARLAKGWAQLCRKKNIPVQNTEVSVERLLADPVAVRQWHIDGLPADRFSTENGIIATSARRWPLLIDPQGQANKWVRNTYAQRGDGGPGKDANELQVIKLSNSDFLRSLENAVRFGSPVLLENVGETLDATLEPILLKQTFKRAGQLLLRIGDSDVPYSEEFKLFITTKLPNPHYMPEVMVKVTVINFTVTLSGLEDQLLVDVVRCERPDLEQKNDELVVSIANDKRALKDIEDKILQMLANSSGNILDDEELIEELGKSKITSQAISARMDETALTTEEINAARNVYRPVAKRGSVLYFVIASLPAIDPMYQFSLQYFSKLFVLVIESAEQESDVDRRILQLLDVITAKVYANICRGLFERDKLVFSFKMAVEIWRNDGRIPEVEWRQFLVGCLEPESGSAAGTQESAADPPEYLPDKRAWVELCACDAQMPAFTGLLASMQHENDGAAWADWCEAESPHECELPGDWESQVSPFQRLLLVRALRKEKLRAATWHFVAKALGPSYADSPPFDLHGAYADSTAVTPIIFILSPGADINDYFLEIARECGKSGARTKMISLGQGQGPIAERLIVEGRETGDWVCLQNCHLAVSWLSRLEQLLEAVDPQQVHPEHRLWLTSDPSPKFPVAVLQNGIKITNEPPRGLRANMARSFADLSADEYLAGSPTWKRLLYGLVFYNALILERRKFGAVGWNIPYGWMNSDMKTAMMQLKLYLAESDSNGDEIPFQTLLTMVGDVTYGGRITDRMDQRTNRSILMQFFNPEILADGYSLVGDAEGIKSAPSSSSVHQPGVYEVKAGESLEIVQSAIANLPSTDRPPLFGLHSNADITFQQNETNEMLATLIASQVEDGEAGTSGPGDNDDLEEAETSDLQPTGQQDGMEAGAESDNEVVARLAGQILERVQRMPHLSRYDPNASPETFALLDGRVNSLGVFLHQEMTRFEHLRACVESSLQELDKATRGLVVMSAELEDMFQRLLYQRVPASWHAAGYPCLKPLGSWTNDFLARLDFCHCWLTQGPPTSYWISSFFFPQGFITSVLQMHVRKTQTPIDVLTIRTHLTAIGCGSDVNGSPSLAGVRAPKHGVYIHGLFMQGARFDAERSMAIQESFPKALFDEMPLINLAPSRTDVAEDEEEKEQAAGLGTRKEYTYSCPLYKTSLRAGTLSTTGHSTNFVIALDIPSQVDPNHWVRRGVALLTMLDD</sequence>
<dbReference type="InterPro" id="IPR003593">
    <property type="entry name" value="AAA+_ATPase"/>
</dbReference>
<dbReference type="Pfam" id="PF08393">
    <property type="entry name" value="DHC_N2"/>
    <property type="match status" value="1"/>
</dbReference>
<dbReference type="InterPro" id="IPR043160">
    <property type="entry name" value="Dynein_C_barrel"/>
</dbReference>
<dbReference type="InterPro" id="IPR042228">
    <property type="entry name" value="Dynein_linker_3"/>
</dbReference>
<dbReference type="Proteomes" id="UP000241890">
    <property type="component" value="Unassembled WGS sequence"/>
</dbReference>
<dbReference type="FunFam" id="3.20.180.20:FF:000003">
    <property type="entry name" value="Dynein heavy chain 12, axonemal"/>
    <property type="match status" value="1"/>
</dbReference>
<evidence type="ECO:0000256" key="7">
    <source>
        <dbReference type="ARBA" id="ARBA00022840"/>
    </source>
</evidence>
<evidence type="ECO:0000256" key="10">
    <source>
        <dbReference type="ARBA" id="ARBA00023069"/>
    </source>
</evidence>
<dbReference type="OrthoDB" id="5593012at2759"/>
<feature type="region of interest" description="Disordered" evidence="15">
    <location>
        <begin position="3701"/>
        <end position="3739"/>
    </location>
</feature>
<dbReference type="Gene3D" id="1.20.1270.280">
    <property type="match status" value="1"/>
</dbReference>
<dbReference type="InParanoid" id="A0A2R5GA86"/>
<evidence type="ECO:0000256" key="11">
    <source>
        <dbReference type="ARBA" id="ARBA00023175"/>
    </source>
</evidence>
<feature type="domain" description="AAA+ ATPase" evidence="17">
    <location>
        <begin position="1875"/>
        <end position="2076"/>
    </location>
</feature>
<dbReference type="InterPro" id="IPR054354">
    <property type="entry name" value="DYNC2H1-like_lid"/>
</dbReference>
<dbReference type="InterPro" id="IPR024743">
    <property type="entry name" value="Dynein_HC_stalk"/>
</dbReference>
<feature type="chain" id="PRO_5015302233" evidence="16">
    <location>
        <begin position="17"/>
        <end position="4051"/>
    </location>
</feature>
<dbReference type="InterPro" id="IPR024317">
    <property type="entry name" value="Dynein_heavy_chain_D4_dom"/>
</dbReference>
<dbReference type="FunFam" id="1.20.58.1120:FF:000001">
    <property type="entry name" value="dynein heavy chain 2, axonemal"/>
    <property type="match status" value="1"/>
</dbReference>
<dbReference type="InterPro" id="IPR041466">
    <property type="entry name" value="Dynein_AAA5_ext"/>
</dbReference>
<evidence type="ECO:0000256" key="9">
    <source>
        <dbReference type="ARBA" id="ARBA00023054"/>
    </source>
</evidence>
<dbReference type="InterPro" id="IPR041658">
    <property type="entry name" value="AAA_lid_11"/>
</dbReference>
<dbReference type="InterPro" id="IPR035706">
    <property type="entry name" value="AAA_9"/>
</dbReference>
<gene>
    <name evidence="18" type="ORF">FCC1311_012082</name>
</gene>
<dbReference type="FunFam" id="3.40.50.300:FF:000044">
    <property type="entry name" value="Dynein heavy chain 5, axonemal"/>
    <property type="match status" value="1"/>
</dbReference>
<name>A0A2R5GA86_9STRA</name>
<dbReference type="GO" id="GO:0007018">
    <property type="term" value="P:microtubule-based movement"/>
    <property type="evidence" value="ECO:0007669"/>
    <property type="project" value="InterPro"/>
</dbReference>
<protein>
    <submittedName>
        <fullName evidence="18">Dynein heavy chain 6, axonemal</fullName>
    </submittedName>
</protein>
<keyword evidence="5" id="KW-0677">Repeat</keyword>
<evidence type="ECO:0000256" key="3">
    <source>
        <dbReference type="ARBA" id="ARBA00022490"/>
    </source>
</evidence>
<dbReference type="Pfam" id="PF12775">
    <property type="entry name" value="AAA_7"/>
    <property type="match status" value="2"/>
</dbReference>
<dbReference type="Gene3D" id="1.20.140.100">
    <property type="entry name" value="Dynein heavy chain, N-terminal domain 2"/>
    <property type="match status" value="1"/>
</dbReference>
<evidence type="ECO:0000256" key="8">
    <source>
        <dbReference type="ARBA" id="ARBA00023017"/>
    </source>
</evidence>
<dbReference type="Pfam" id="PF03028">
    <property type="entry name" value="Dynein_heavy"/>
    <property type="match status" value="1"/>
</dbReference>
<keyword evidence="3" id="KW-0963">Cytoplasm</keyword>
<dbReference type="GO" id="GO:0045505">
    <property type="term" value="F:dynein intermediate chain binding"/>
    <property type="evidence" value="ECO:0007669"/>
    <property type="project" value="InterPro"/>
</dbReference>
<dbReference type="Pfam" id="PF12777">
    <property type="entry name" value="MT"/>
    <property type="match status" value="1"/>
</dbReference>
<dbReference type="GO" id="GO:0030286">
    <property type="term" value="C:dynein complex"/>
    <property type="evidence" value="ECO:0007669"/>
    <property type="project" value="UniProtKB-KW"/>
</dbReference>
<feature type="signal peptide" evidence="16">
    <location>
        <begin position="1"/>
        <end position="16"/>
    </location>
</feature>
<dbReference type="InterPro" id="IPR041228">
    <property type="entry name" value="Dynein_C"/>
</dbReference>
<dbReference type="GO" id="GO:0005524">
    <property type="term" value="F:ATP binding"/>
    <property type="evidence" value="ECO:0007669"/>
    <property type="project" value="UniProtKB-KW"/>
</dbReference>
<dbReference type="Gene3D" id="3.10.490.20">
    <property type="match status" value="1"/>
</dbReference>
<dbReference type="FunFam" id="1.10.287.2620:FF:000001">
    <property type="entry name" value="Cytoplasmic dynein heavy chain 1"/>
    <property type="match status" value="1"/>
</dbReference>
<feature type="region of interest" description="Disordered" evidence="15">
    <location>
        <begin position="929"/>
        <end position="953"/>
    </location>
</feature>
<dbReference type="Gene3D" id="6.10.140.1060">
    <property type="match status" value="1"/>
</dbReference>
<dbReference type="InterPro" id="IPR026983">
    <property type="entry name" value="DHC"/>
</dbReference>
<dbReference type="FunFam" id="1.10.8.1220:FF:000001">
    <property type="entry name" value="Dynein axonemal heavy chain 5"/>
    <property type="match status" value="1"/>
</dbReference>
<dbReference type="EMBL" id="BEYU01000010">
    <property type="protein sequence ID" value="GBG24991.1"/>
    <property type="molecule type" value="Genomic_DNA"/>
</dbReference>
<dbReference type="Gene3D" id="1.10.8.710">
    <property type="match status" value="1"/>
</dbReference>
<feature type="compositionally biased region" description="Acidic residues" evidence="15">
    <location>
        <begin position="3711"/>
        <end position="3720"/>
    </location>
</feature>
<dbReference type="Gene3D" id="1.20.920.30">
    <property type="match status" value="1"/>
</dbReference>
<dbReference type="Pfam" id="PF12774">
    <property type="entry name" value="AAA_6"/>
    <property type="match status" value="1"/>
</dbReference>
<dbReference type="FunFam" id="3.40.50.300:FF:000362">
    <property type="entry name" value="Dynein, axonemal, heavy chain 6"/>
    <property type="match status" value="1"/>
</dbReference>
<dbReference type="PANTHER" id="PTHR22878:SF68">
    <property type="entry name" value="DYNEIN HEAVY CHAIN 6, AXONEMAL-LIKE"/>
    <property type="match status" value="1"/>
</dbReference>
<dbReference type="GO" id="GO:0051959">
    <property type="term" value="F:dynein light intermediate chain binding"/>
    <property type="evidence" value="ECO:0007669"/>
    <property type="project" value="InterPro"/>
</dbReference>
<dbReference type="Pfam" id="PF22597">
    <property type="entry name" value="DYN_lid"/>
    <property type="match status" value="1"/>
</dbReference>
<comment type="subcellular location">
    <subcellularLocation>
        <location evidence="1">Cytoplasm</location>
        <location evidence="1">Cytoskeleton</location>
        <location evidence="1">Cilium axoneme</location>
    </subcellularLocation>
</comment>
<dbReference type="Pfam" id="PF12780">
    <property type="entry name" value="AAA_8"/>
    <property type="match status" value="1"/>
</dbReference>
<dbReference type="GO" id="GO:0008569">
    <property type="term" value="F:minus-end-directed microtubule motor activity"/>
    <property type="evidence" value="ECO:0007669"/>
    <property type="project" value="InterPro"/>
</dbReference>